<sequence>MIDKNHVGLFKCFISIEMKIIQCVLLATVIGVTVAFPTPQEVKATAKTAENEEHVPTVQKIEIHVEVKAMSPDIKMPATVTVSEVHESSDSALKKPVEVAKSSDTSKPTETVKLHKEVIVKSPTADESKTKSVDIKANVHVEKASEKLGEIKAASNVIDKAAEVTPKTTEAIEDVPESKSAFDPKPTANTLEPKPVTIEDSKTKSVELVQDTSTSEPKPVVVEAPLAKSTEQKPQNLVNKDESEKDSKQANDDDDSKEDNSSEESPKELIRASPVVTLEEAVKETMVKTVKEEATTEARAVVTQKDTQVPVVTERMKQGAKSVEDETVIPIVEDLPNKKPTVEAEPTYRMIPVTVVIEKPKTKEIAVKAIEPIKPVEQKEEEKPVVKIIESATDDKKSVESESPKENIAVVQTVESETVKDEVKEEDSSSISPKSESVKQEEDMPLVKSTDQTTVNAEIQDSTVTEMQKDDTVATKSIDLTSTVVDPVTVSVSPAATEEVLPKVSQEPDVFIVEPVATVQEDAIETESSVVPAKETEIETVKSVEMEGSSTKATIAESETSEKEADDSSISSSTATKALEDVTKLSEVMEKVEEPAAEEAEISTTTTTTTTTTTPAPKTEGKKGKKKLPANIRGYSKRLQQDQKKAQ</sequence>
<feature type="region of interest" description="Disordered" evidence="1">
    <location>
        <begin position="391"/>
        <end position="453"/>
    </location>
</feature>
<dbReference type="Proteomes" id="UP000682892">
    <property type="component" value="Unassembled WGS sequence"/>
</dbReference>
<proteinExistence type="predicted"/>
<dbReference type="HOGENOM" id="CLU_434281_0_0_1"/>
<feature type="region of interest" description="Disordered" evidence="1">
    <location>
        <begin position="539"/>
        <end position="647"/>
    </location>
</feature>
<evidence type="ECO:0000256" key="1">
    <source>
        <dbReference type="SAM" id="MobiDB-lite"/>
    </source>
</evidence>
<reference evidence="2" key="2">
    <citation type="journal article" date="2007" name="Science">
        <title>Genome sequence of Aedes aegypti, a major arbovirus vector.</title>
        <authorList>
            <person name="Nene V."/>
            <person name="Wortman J.R."/>
            <person name="Lawson D."/>
            <person name="Haas B."/>
            <person name="Kodira C."/>
            <person name="Tu Z.J."/>
            <person name="Loftus B."/>
            <person name="Xi Z."/>
            <person name="Megy K."/>
            <person name="Grabherr M."/>
            <person name="Ren Q."/>
            <person name="Zdobnov E.M."/>
            <person name="Lobo N.F."/>
            <person name="Campbell K.S."/>
            <person name="Brown S.E."/>
            <person name="Bonaldo M.F."/>
            <person name="Zhu J."/>
            <person name="Sinkins S.P."/>
            <person name="Hogenkamp D.G."/>
            <person name="Amedeo P."/>
            <person name="Arensburger P."/>
            <person name="Atkinson P.W."/>
            <person name="Bidwell S."/>
            <person name="Biedler J."/>
            <person name="Birney E."/>
            <person name="Bruggner R.V."/>
            <person name="Costas J."/>
            <person name="Coy M.R."/>
            <person name="Crabtree J."/>
            <person name="Crawford M."/>
            <person name="Debruyn B."/>
            <person name="Decaprio D."/>
            <person name="Eiglmeier K."/>
            <person name="Eisenstadt E."/>
            <person name="El-Dorry H."/>
            <person name="Gelbart W.M."/>
            <person name="Gomes S.L."/>
            <person name="Hammond M."/>
            <person name="Hannick L.I."/>
            <person name="Hogan J.R."/>
            <person name="Holmes M.H."/>
            <person name="Jaffe D."/>
            <person name="Johnston J.S."/>
            <person name="Kennedy R.C."/>
            <person name="Koo H."/>
            <person name="Kravitz S."/>
            <person name="Kriventseva E.V."/>
            <person name="Kulp D."/>
            <person name="Labutti K."/>
            <person name="Lee E."/>
            <person name="Li S."/>
            <person name="Lovin D.D."/>
            <person name="Mao C."/>
            <person name="Mauceli E."/>
            <person name="Menck C.F."/>
            <person name="Miller J.R."/>
            <person name="Montgomery P."/>
            <person name="Mori A."/>
            <person name="Nascimento A.L."/>
            <person name="Naveira H.F."/>
            <person name="Nusbaum C."/>
            <person name="O'leary S."/>
            <person name="Orvis J."/>
            <person name="Pertea M."/>
            <person name="Quesneville H."/>
            <person name="Reidenbach K.R."/>
            <person name="Rogers Y.H."/>
            <person name="Roth C.W."/>
            <person name="Schneider J.R."/>
            <person name="Schatz M."/>
            <person name="Shumway M."/>
            <person name="Stanke M."/>
            <person name="Stinson E.O."/>
            <person name="Tubio J.M."/>
            <person name="Vanzee J.P."/>
            <person name="Verjovski-Almeida S."/>
            <person name="Werner D."/>
            <person name="White O."/>
            <person name="Wyder S."/>
            <person name="Zeng Q."/>
            <person name="Zhao Q."/>
            <person name="Zhao Y."/>
            <person name="Hill C.A."/>
            <person name="Raikhel A.S."/>
            <person name="Soares M.B."/>
            <person name="Knudson D.L."/>
            <person name="Lee N.H."/>
            <person name="Galagan J."/>
            <person name="Salzberg S.L."/>
            <person name="Paulsen I.T."/>
            <person name="Dimopoulos G."/>
            <person name="Collins F.H."/>
            <person name="Birren B."/>
            <person name="Fraser-Liggett C.M."/>
            <person name="Severson D.W."/>
        </authorList>
    </citation>
    <scope>NUCLEOTIDE SEQUENCE [LARGE SCALE GENOMIC DNA]</scope>
    <source>
        <strain evidence="2">Liverpool</strain>
    </source>
</reference>
<dbReference type="PaxDb" id="7159-AAEL017177-PA"/>
<reference evidence="2" key="3">
    <citation type="submission" date="2012-09" db="EMBL/GenBank/DDBJ databases">
        <authorList>
            <consortium name="VectorBase"/>
        </authorList>
    </citation>
    <scope>NUCLEOTIDE SEQUENCE</scope>
    <source>
        <strain evidence="2">Liverpool</strain>
    </source>
</reference>
<reference evidence="2" key="1">
    <citation type="submission" date="2005-10" db="EMBL/GenBank/DDBJ databases">
        <authorList>
            <person name="Loftus B.J."/>
            <person name="Nene V.M."/>
            <person name="Hannick L.I."/>
            <person name="Bidwell S."/>
            <person name="Haas B."/>
            <person name="Amedeo P."/>
            <person name="Orvis J."/>
            <person name="Wortman J.R."/>
            <person name="White O.R."/>
            <person name="Salzberg S."/>
            <person name="Shumway M."/>
            <person name="Koo H."/>
            <person name="Zhao Y."/>
            <person name="Holmes M."/>
            <person name="Miller J."/>
            <person name="Schatz M."/>
            <person name="Pop M."/>
            <person name="Pai G."/>
            <person name="Utterback T."/>
            <person name="Rogers Y.-H."/>
            <person name="Kravitz S."/>
            <person name="Fraser C.M."/>
        </authorList>
    </citation>
    <scope>NUCLEOTIDE SEQUENCE</scope>
    <source>
        <strain evidence="2">Liverpool</strain>
    </source>
</reference>
<dbReference type="EMBL" id="CH477448">
    <property type="protein sequence ID" value="EJY57694.1"/>
    <property type="molecule type" value="Genomic_DNA"/>
</dbReference>
<dbReference type="AlphaFoldDB" id="J9HII6"/>
<feature type="compositionally biased region" description="Basic and acidic residues" evidence="1">
    <location>
        <begin position="239"/>
        <end position="251"/>
    </location>
</feature>
<evidence type="ECO:0000313" key="3">
    <source>
        <dbReference type="Proteomes" id="UP000682892"/>
    </source>
</evidence>
<accession>J9HII6</accession>
<gene>
    <name evidence="2" type="ORF">AaeL_AAEL017177</name>
</gene>
<feature type="compositionally biased region" description="Basic and acidic residues" evidence="1">
    <location>
        <begin position="417"/>
        <end position="427"/>
    </location>
</feature>
<feature type="region of interest" description="Disordered" evidence="1">
    <location>
        <begin position="165"/>
        <end position="274"/>
    </location>
</feature>
<evidence type="ECO:0000313" key="2">
    <source>
        <dbReference type="EMBL" id="EJY57694.1"/>
    </source>
</evidence>
<protein>
    <submittedName>
        <fullName evidence="2">AAEL017177-PA</fullName>
    </submittedName>
</protein>
<feature type="compositionally biased region" description="Basic and acidic residues" evidence="1">
    <location>
        <begin position="393"/>
        <end position="405"/>
    </location>
</feature>
<feature type="compositionally biased region" description="Basic and acidic residues" evidence="1">
    <location>
        <begin position="578"/>
        <end position="594"/>
    </location>
</feature>
<name>J9HII6_AEDAE</name>
<organism evidence="2 3">
    <name type="scientific">Aedes aegypti</name>
    <name type="common">Yellowfever mosquito</name>
    <name type="synonym">Culex aegypti</name>
    <dbReference type="NCBI Taxonomy" id="7159"/>
    <lineage>
        <taxon>Eukaryota</taxon>
        <taxon>Metazoa</taxon>
        <taxon>Ecdysozoa</taxon>
        <taxon>Arthropoda</taxon>
        <taxon>Hexapoda</taxon>
        <taxon>Insecta</taxon>
        <taxon>Pterygota</taxon>
        <taxon>Neoptera</taxon>
        <taxon>Endopterygota</taxon>
        <taxon>Diptera</taxon>
        <taxon>Nematocera</taxon>
        <taxon>Culicoidea</taxon>
        <taxon>Culicidae</taxon>
        <taxon>Culicinae</taxon>
        <taxon>Aedini</taxon>
        <taxon>Aedes</taxon>
        <taxon>Stegomyia</taxon>
    </lineage>
</organism>
<feature type="compositionally biased region" description="Low complexity" evidence="1">
    <location>
        <begin position="602"/>
        <end position="618"/>
    </location>
</feature>
<feature type="compositionally biased region" description="Basic and acidic residues" evidence="1">
    <location>
        <begin position="258"/>
        <end position="270"/>
    </location>
</feature>
<feature type="compositionally biased region" description="Low complexity" evidence="1">
    <location>
        <begin position="568"/>
        <end position="577"/>
    </location>
</feature>
<dbReference type="STRING" id="7159.J9HII6"/>
<dbReference type="VEuPathDB" id="VectorBase:AAEL017177"/>